<dbReference type="EMBL" id="LN734064">
    <property type="protein sequence ID" value="CEP19610.1"/>
    <property type="molecule type" value="Genomic_DNA"/>
</dbReference>
<gene>
    <name evidence="1" type="primary">PARPA_13926.1 scaffold 47512</name>
</gene>
<reference evidence="1 2" key="1">
    <citation type="submission" date="2014-09" db="EMBL/GenBank/DDBJ databases">
        <authorList>
            <person name="Ellenberger Sabrina"/>
        </authorList>
    </citation>
    <scope>NUCLEOTIDE SEQUENCE [LARGE SCALE GENOMIC DNA]</scope>
    <source>
        <strain evidence="1 2">CBS 412.66</strain>
    </source>
</reference>
<protein>
    <submittedName>
        <fullName evidence="1">Uncharacterized protein</fullName>
    </submittedName>
</protein>
<organism evidence="1 2">
    <name type="scientific">Parasitella parasitica</name>
    <dbReference type="NCBI Taxonomy" id="35722"/>
    <lineage>
        <taxon>Eukaryota</taxon>
        <taxon>Fungi</taxon>
        <taxon>Fungi incertae sedis</taxon>
        <taxon>Mucoromycota</taxon>
        <taxon>Mucoromycotina</taxon>
        <taxon>Mucoromycetes</taxon>
        <taxon>Mucorales</taxon>
        <taxon>Mucorineae</taxon>
        <taxon>Mucoraceae</taxon>
        <taxon>Parasitella</taxon>
    </lineage>
</organism>
<proteinExistence type="predicted"/>
<name>A0A0B7NVM9_9FUNG</name>
<accession>A0A0B7NVM9</accession>
<dbReference type="Proteomes" id="UP000054107">
    <property type="component" value="Unassembled WGS sequence"/>
</dbReference>
<keyword evidence="2" id="KW-1185">Reference proteome</keyword>
<evidence type="ECO:0000313" key="1">
    <source>
        <dbReference type="EMBL" id="CEP19610.1"/>
    </source>
</evidence>
<sequence>MPFVEERFGQIQHALAAQARQVEQLFTASAAPANNDLASQLAAINANVASLRSEIQAMNSCFTTSARVIDGGRVTFEQAQPSTLMPAANEEA</sequence>
<evidence type="ECO:0000313" key="2">
    <source>
        <dbReference type="Proteomes" id="UP000054107"/>
    </source>
</evidence>
<dbReference type="AlphaFoldDB" id="A0A0B7NVM9"/>
<dbReference type="OrthoDB" id="2277573at2759"/>